<evidence type="ECO:0000313" key="3">
    <source>
        <dbReference type="EMBL" id="KAB1639381.1"/>
    </source>
</evidence>
<dbReference type="InterPro" id="IPR045931">
    <property type="entry name" value="DUF6350"/>
</dbReference>
<feature type="compositionally biased region" description="Basic and acidic residues" evidence="1">
    <location>
        <begin position="475"/>
        <end position="527"/>
    </location>
</feature>
<keyword evidence="2" id="KW-1133">Transmembrane helix</keyword>
<dbReference type="OrthoDB" id="3742900at2"/>
<feature type="transmembrane region" description="Helical" evidence="2">
    <location>
        <begin position="12"/>
        <end position="35"/>
    </location>
</feature>
<keyword evidence="2" id="KW-0812">Transmembrane</keyword>
<feature type="transmembrane region" description="Helical" evidence="2">
    <location>
        <begin position="78"/>
        <end position="100"/>
    </location>
</feature>
<reference evidence="3 4" key="1">
    <citation type="submission" date="2019-09" db="EMBL/GenBank/DDBJ databases">
        <title>Phylogeny of genus Pseudoclavibacter and closely related genus.</title>
        <authorList>
            <person name="Li Y."/>
        </authorList>
    </citation>
    <scope>NUCLEOTIDE SEQUENCE [LARGE SCALE GENOMIC DNA]</scope>
    <source>
        <strain evidence="3 4">THG-MD12</strain>
    </source>
</reference>
<evidence type="ECO:0000256" key="2">
    <source>
        <dbReference type="SAM" id="Phobius"/>
    </source>
</evidence>
<keyword evidence="2" id="KW-0472">Membrane</keyword>
<feature type="transmembrane region" description="Helical" evidence="2">
    <location>
        <begin position="370"/>
        <end position="389"/>
    </location>
</feature>
<evidence type="ECO:0000313" key="4">
    <source>
        <dbReference type="Proteomes" id="UP000490386"/>
    </source>
</evidence>
<sequence length="550" mass="55418">MPRPITYLYSAVDALVAAAVGLGVPLIAVVAVQLATAGFGSDFLAGFQYAAAIWALSLGGFVNAAIDPSSGLLPAGSEAMAFTVRVMPLGLTLVTVWLARVTGVRIRAGSDMVWPGLLFTTAVFSACAAGVSVAATGRGIDIGVWQTTIVGAVIFLASAFIGARAWQVAPIEAAVSSLEARGHALLTQGLRAAGIMITGVLGAGAVLLVLAVVVGLASILALFQSLPLDVTSAIVVGLSQLVIAVNGVVWSAAWMLGTGFALGTGSSVTPTETLVGPMPVVPLLGAIPASPPLLAISVIAVPVLVGLAAMVGVRMHAPAGAARGVWSRISVALVAAGVAAVAIGVLALAAGGSVGPGRLADVGPFPLLTGASAFGTLVLGALVGALVPLSAEELDDDAEESDRRRDAREDDEPADATSTAKAKAKTKAGSSTASSRAGANAAKRDAPAGASTAPASSGKDPSAAAKASAVKRRASRDSADERPWVADAVSKRFEDPGESEKKPGSALEVRADDPPAERQTSEIRRAKRLKVENPRYDDEPDIYADIDIDD</sequence>
<evidence type="ECO:0000256" key="1">
    <source>
        <dbReference type="SAM" id="MobiDB-lite"/>
    </source>
</evidence>
<feature type="transmembrane region" description="Helical" evidence="2">
    <location>
        <begin position="112"/>
        <end position="135"/>
    </location>
</feature>
<keyword evidence="4" id="KW-1185">Reference proteome</keyword>
<feature type="transmembrane region" description="Helical" evidence="2">
    <location>
        <begin position="293"/>
        <end position="313"/>
    </location>
</feature>
<accession>A0A7J5B6U2</accession>
<dbReference type="EMBL" id="WBJX01000001">
    <property type="protein sequence ID" value="KAB1639381.1"/>
    <property type="molecule type" value="Genomic_DNA"/>
</dbReference>
<feature type="transmembrane region" description="Helical" evidence="2">
    <location>
        <begin position="195"/>
        <end position="223"/>
    </location>
</feature>
<name>A0A7J5B6U2_9MICO</name>
<feature type="transmembrane region" description="Helical" evidence="2">
    <location>
        <begin position="142"/>
        <end position="163"/>
    </location>
</feature>
<feature type="transmembrane region" description="Helical" evidence="2">
    <location>
        <begin position="235"/>
        <end position="256"/>
    </location>
</feature>
<organism evidence="3 4">
    <name type="scientific">Pseudoclavibacter terrae</name>
    <dbReference type="NCBI Taxonomy" id="1530195"/>
    <lineage>
        <taxon>Bacteria</taxon>
        <taxon>Bacillati</taxon>
        <taxon>Actinomycetota</taxon>
        <taxon>Actinomycetes</taxon>
        <taxon>Micrococcales</taxon>
        <taxon>Microbacteriaceae</taxon>
        <taxon>Pseudoclavibacter</taxon>
    </lineage>
</organism>
<dbReference type="Proteomes" id="UP000490386">
    <property type="component" value="Unassembled WGS sequence"/>
</dbReference>
<proteinExistence type="predicted"/>
<feature type="transmembrane region" description="Helical" evidence="2">
    <location>
        <begin position="325"/>
        <end position="350"/>
    </location>
</feature>
<feature type="transmembrane region" description="Helical" evidence="2">
    <location>
        <begin position="47"/>
        <end position="66"/>
    </location>
</feature>
<feature type="region of interest" description="Disordered" evidence="1">
    <location>
        <begin position="394"/>
        <end position="527"/>
    </location>
</feature>
<comment type="caution">
    <text evidence="3">The sequence shown here is derived from an EMBL/GenBank/DDBJ whole genome shotgun (WGS) entry which is preliminary data.</text>
</comment>
<dbReference type="Pfam" id="PF19877">
    <property type="entry name" value="DUF6350"/>
    <property type="match status" value="1"/>
</dbReference>
<protein>
    <submittedName>
        <fullName evidence="3">Uncharacterized protein</fullName>
    </submittedName>
</protein>
<dbReference type="AlphaFoldDB" id="A0A7J5B6U2"/>
<dbReference type="RefSeq" id="WP_151422347.1">
    <property type="nucleotide sequence ID" value="NZ_WBJX01000001.1"/>
</dbReference>
<gene>
    <name evidence="3" type="ORF">F8O03_03315</name>
</gene>
<feature type="compositionally biased region" description="Low complexity" evidence="1">
    <location>
        <begin position="415"/>
        <end position="468"/>
    </location>
</feature>